<accession>A0A2T8KUR3</accession>
<gene>
    <name evidence="1" type="ORF">PAHAL_1G101400</name>
</gene>
<protein>
    <submittedName>
        <fullName evidence="1">Uncharacterized protein</fullName>
    </submittedName>
</protein>
<dbReference type="Proteomes" id="UP000243499">
    <property type="component" value="Chromosome 1"/>
</dbReference>
<organism evidence="1">
    <name type="scientific">Panicum hallii</name>
    <dbReference type="NCBI Taxonomy" id="206008"/>
    <lineage>
        <taxon>Eukaryota</taxon>
        <taxon>Viridiplantae</taxon>
        <taxon>Streptophyta</taxon>
        <taxon>Embryophyta</taxon>
        <taxon>Tracheophyta</taxon>
        <taxon>Spermatophyta</taxon>
        <taxon>Magnoliopsida</taxon>
        <taxon>Liliopsida</taxon>
        <taxon>Poales</taxon>
        <taxon>Poaceae</taxon>
        <taxon>PACMAD clade</taxon>
        <taxon>Panicoideae</taxon>
        <taxon>Panicodae</taxon>
        <taxon>Paniceae</taxon>
        <taxon>Panicinae</taxon>
        <taxon>Panicum</taxon>
        <taxon>Panicum sect. Panicum</taxon>
    </lineage>
</organism>
<dbReference type="EMBL" id="CM008046">
    <property type="protein sequence ID" value="PVH65905.1"/>
    <property type="molecule type" value="Genomic_DNA"/>
</dbReference>
<name>A0A2T8KUR3_9POAL</name>
<dbReference type="Gramene" id="PVH65905">
    <property type="protein sequence ID" value="PVH65905"/>
    <property type="gene ID" value="PAHAL_1G101400"/>
</dbReference>
<dbReference type="AlphaFoldDB" id="A0A2T8KUR3"/>
<sequence>MCLLLRGKEIHVNIYQFIHALEVQGKKRGEIIGTAPRCISTSGMYILHSCLHFAASKAGKLICSQLRQPAASLKRHINSGGIVKEGSCKSMHGEPQQIQAEAGLLALPAPPGGCRCLPSRINTNDWALLVPSGLLPRGQATHTCACPPMHVFCTAGVALFPRSRAEDNRPGRPASRSPLMASREWNPVFRMPIVRKIIFFSFCEEPEGSFDSAPATYVS</sequence>
<reference evidence="1" key="1">
    <citation type="submission" date="2018-04" db="EMBL/GenBank/DDBJ databases">
        <title>WGS assembly of Panicum hallii.</title>
        <authorList>
            <person name="Lovell J."/>
            <person name="Jenkins J."/>
            <person name="Lowry D."/>
            <person name="Mamidi S."/>
            <person name="Sreedasyam A."/>
            <person name="Weng X."/>
            <person name="Barry K."/>
            <person name="Bonette J."/>
            <person name="Campitelli B."/>
            <person name="Daum C."/>
            <person name="Gordon S."/>
            <person name="Gould B."/>
            <person name="Lipzen A."/>
            <person name="Macqueen A."/>
            <person name="Palacio-Mejia J."/>
            <person name="Plott C."/>
            <person name="Shakirov E."/>
            <person name="Shu S."/>
            <person name="Yoshinaga Y."/>
            <person name="Zane M."/>
            <person name="Rokhsar D."/>
            <person name="Grimwood J."/>
            <person name="Schmutz J."/>
            <person name="Juenger T."/>
        </authorList>
    </citation>
    <scope>NUCLEOTIDE SEQUENCE [LARGE SCALE GENOMIC DNA]</scope>
    <source>
        <strain evidence="1">FIL2</strain>
    </source>
</reference>
<proteinExistence type="predicted"/>
<evidence type="ECO:0000313" key="1">
    <source>
        <dbReference type="EMBL" id="PVH65905.1"/>
    </source>
</evidence>